<protein>
    <recommendedName>
        <fullName evidence="1">Antitoxin SocA-like Panacea domain-containing protein</fullName>
    </recommendedName>
</protein>
<organism evidence="2">
    <name type="scientific">Caudovirales sp. ctrNG92</name>
    <dbReference type="NCBI Taxonomy" id="2827638"/>
    <lineage>
        <taxon>Viruses</taxon>
        <taxon>Duplodnaviria</taxon>
        <taxon>Heunggongvirae</taxon>
        <taxon>Uroviricota</taxon>
        <taxon>Caudoviricetes</taxon>
    </lineage>
</organism>
<evidence type="ECO:0000259" key="1">
    <source>
        <dbReference type="Pfam" id="PF13274"/>
    </source>
</evidence>
<accession>A0A8S5SEU4</accession>
<proteinExistence type="predicted"/>
<dbReference type="Pfam" id="PF13274">
    <property type="entry name" value="SocA_Panacea"/>
    <property type="match status" value="1"/>
</dbReference>
<feature type="domain" description="Antitoxin SocA-like Panacea" evidence="1">
    <location>
        <begin position="32"/>
        <end position="125"/>
    </location>
</feature>
<evidence type="ECO:0000313" key="2">
    <source>
        <dbReference type="EMBL" id="DAF49175.1"/>
    </source>
</evidence>
<sequence>MAKARDVARFFIDLAQKRAEHQLDDRMTNLRLQKMLYFAQGWSLARNGKPLFEEEIEAWPYGPVVPEVYHEYACAGSQGLSERNEVSRDRFTDEEYALLLDVAQRYAEYSTSGLVSLSHAQEGPWNGKKRSEVIGTDEIKRYFETLPELPKYAELIAQKTPVVEAKTAENGAAILPAELDDGDEWDEYN</sequence>
<reference evidence="2" key="1">
    <citation type="journal article" date="2021" name="Proc. Natl. Acad. Sci. U.S.A.">
        <title>A Catalog of Tens of Thousands of Viruses from Human Metagenomes Reveals Hidden Associations with Chronic Diseases.</title>
        <authorList>
            <person name="Tisza M.J."/>
            <person name="Buck C.B."/>
        </authorList>
    </citation>
    <scope>NUCLEOTIDE SEQUENCE</scope>
    <source>
        <strain evidence="2">CtrNG92</strain>
    </source>
</reference>
<dbReference type="InterPro" id="IPR025272">
    <property type="entry name" value="SocA_Panacea"/>
</dbReference>
<dbReference type="EMBL" id="BK032578">
    <property type="protein sequence ID" value="DAF49175.1"/>
    <property type="molecule type" value="Genomic_DNA"/>
</dbReference>
<name>A0A8S5SEU4_9CAUD</name>